<evidence type="ECO:0000256" key="2">
    <source>
        <dbReference type="ARBA" id="ARBA00008722"/>
    </source>
</evidence>
<keyword evidence="4" id="KW-0167">Capsid protein</keyword>
<dbReference type="GO" id="GO:0039625">
    <property type="term" value="C:viral inner capsid"/>
    <property type="evidence" value="ECO:0007669"/>
    <property type="project" value="UniProtKB-KW"/>
</dbReference>
<dbReference type="InterPro" id="IPR001742">
    <property type="entry name" value="Capsid_VP2_Orbivir"/>
</dbReference>
<keyword evidence="5" id="KW-0946">Virion</keyword>
<evidence type="ECO:0000256" key="1">
    <source>
        <dbReference type="ARBA" id="ARBA00004328"/>
    </source>
</evidence>
<protein>
    <recommendedName>
        <fullName evidence="3">Outer capsid protein VP2</fullName>
    </recommendedName>
</protein>
<dbReference type="EMBL" id="MH823482">
    <property type="protein sequence ID" value="QCU80236.1"/>
    <property type="molecule type" value="Genomic_RNA"/>
</dbReference>
<comment type="similarity">
    <text evidence="2">Belongs to the orbivirus VP2 family.</text>
</comment>
<reference evidence="7" key="1">
    <citation type="journal article" date="2019" name="Viruses">
        <title>Phylogenetic Characterization of the Palyam Serogroup Orbiviruses.</title>
        <authorList>
            <person name="Ebersohn K."/>
            <person name="Coetzee P."/>
            <person name="Snyman L.P."/>
            <person name="Swanepoel R."/>
            <person name="Venter E.H."/>
        </authorList>
    </citation>
    <scope>NUCLEOTIDE SEQUENCE</scope>
    <source>
        <strain evidence="7">CSIRO 82</strain>
    </source>
</reference>
<evidence type="ECO:0000256" key="6">
    <source>
        <dbReference type="ARBA" id="ARBA00022996"/>
    </source>
</evidence>
<evidence type="ECO:0000256" key="5">
    <source>
        <dbReference type="ARBA" id="ARBA00022844"/>
    </source>
</evidence>
<accession>A0A4P9JFY3</accession>
<comment type="subcellular location">
    <subcellularLocation>
        <location evidence="1">Virion</location>
    </subcellularLocation>
</comment>
<proteinExistence type="inferred from homology"/>
<evidence type="ECO:0000256" key="3">
    <source>
        <dbReference type="ARBA" id="ARBA00015347"/>
    </source>
</evidence>
<name>A0A4P9JFY3_9REOV</name>
<dbReference type="Pfam" id="PF00898">
    <property type="entry name" value="Orbi_VP2"/>
    <property type="match status" value="1"/>
</dbReference>
<keyword evidence="6" id="KW-1153">Inner capsid protein</keyword>
<evidence type="ECO:0000313" key="7">
    <source>
        <dbReference type="EMBL" id="QCU80236.1"/>
    </source>
</evidence>
<dbReference type="GO" id="GO:0005198">
    <property type="term" value="F:structural molecule activity"/>
    <property type="evidence" value="ECO:0007669"/>
    <property type="project" value="InterPro"/>
</dbReference>
<sequence>MDEFSVCIVKEIPEERGAQIVQHEIASSGDDKVTCNSKGQAYERLKLLKNEVLWDETDTDKRVGLFQREATLDMRTAWLQVEGDDRKRTYPLYSDLFNIIMRSKKRNKNRNSTGEGGDEANNRWYQHISTDLQVKESLYTQIRTTKDFSCGKVCIEPYFGIMSLEPTYSDLVMHMRAPKHRDACGSMYGETLYQAMLRHHFAIDIPNQRGVGAGYTVVRETKDEIELSETGITSKQLQELETLEPDHPLKRIQNQLITQFDVERVIKDMQDYSMKISGDYDKLLTSQEISGKLAWRVRDILARDSREESIYTRKKQEFVNHWTQRLRATTSARIGDEAIFSTYDGVLGELREKFNRYNFDIRTNGNEWTNYIRNKSQNMKTVTAWLEWMFRVEFVGSNKQQDNAFVGASILNRIATDYVHPWIQRNLMIVTAIVNEEGRCLELDHRRWYSAVLQACFDLNPKIGEKYKSYVNKDLICGVVLRDPTQNLGGTAARSSKGVSYIKMKWDSDEIFFDAPIKCGIDKMFSDNEEIFMKNGFSMVDKDTDKYFDDVDVHRFVKYSDYTRKERNLITTWIVDEDWRQPKRFYSYYYKVVHEESSSNRLFGEKEIFEVDTQKMPFPHCEIGPHSREYIQENLIIGKSRIRASIPNEKWKWAEHAFEQNGASGRANANFSTGCFTTQWCKCYLNDYCRLLQILMRRIHEHGPHPFFSKIWNDKWLDESGYVIKNHMPTNIIECISNGIGSIEGYHHLSSAQIFYFTHATDKVAALIDILPYFSNRIQSSKRISLYAMNILPILLTATPYGAIQDFKMPIIIYTENGCRMLPVSTYNVKKAQNMSDWLMYLEAYMSKDECEMELTERELALKDAFLNHYRNFKVGSVFSTITRPYKLEMIESWIGANCLGYHDYVVQMVPIRNPKKGFVFLILGIDNDVGMYVYARMKRMFVDVWETCRGVFYIDFEKLKSIAFELREAKMVQYQKVEGDQAAQIWILSSTNAQFGNRHMMAKLMNNIA</sequence>
<organism evidence="7">
    <name type="scientific">Palyam virus</name>
    <dbReference type="NCBI Taxonomy" id="40059"/>
    <lineage>
        <taxon>Viruses</taxon>
        <taxon>Riboviria</taxon>
        <taxon>Orthornavirae</taxon>
        <taxon>Duplornaviricota</taxon>
        <taxon>Resentoviricetes</taxon>
        <taxon>Reovirales</taxon>
        <taxon>Sedoreoviridae</taxon>
        <taxon>Orbivirus</taxon>
        <taxon>Orbivirus palyamense</taxon>
    </lineage>
</organism>
<evidence type="ECO:0000256" key="4">
    <source>
        <dbReference type="ARBA" id="ARBA00022561"/>
    </source>
</evidence>